<reference evidence="2 3" key="1">
    <citation type="submission" date="2019-09" db="EMBL/GenBank/DDBJ databases">
        <title>Isolation and complete genome sequencing of Methylocystis species.</title>
        <authorList>
            <person name="Rumah B.L."/>
            <person name="Stead C.E."/>
            <person name="Stevens B.C."/>
            <person name="Minton N.P."/>
            <person name="Grosse-Honebrink A."/>
            <person name="Zhang Y."/>
        </authorList>
    </citation>
    <scope>NUCLEOTIDE SEQUENCE [LARGE SCALE GENOMIC DNA]</scope>
    <source>
        <strain evidence="2 3">BRCS2</strain>
    </source>
</reference>
<feature type="coiled-coil region" evidence="1">
    <location>
        <begin position="62"/>
        <end position="92"/>
    </location>
</feature>
<dbReference type="EMBL" id="CP044331">
    <property type="protein sequence ID" value="QGM97559.1"/>
    <property type="molecule type" value="Genomic_DNA"/>
</dbReference>
<organism evidence="2 3">
    <name type="scientific">Methylocystis parvus</name>
    <dbReference type="NCBI Taxonomy" id="134"/>
    <lineage>
        <taxon>Bacteria</taxon>
        <taxon>Pseudomonadati</taxon>
        <taxon>Pseudomonadota</taxon>
        <taxon>Alphaproteobacteria</taxon>
        <taxon>Hyphomicrobiales</taxon>
        <taxon>Methylocystaceae</taxon>
        <taxon>Methylocystis</taxon>
    </lineage>
</organism>
<keyword evidence="1" id="KW-0175">Coiled coil</keyword>
<sequence>MTHVKSLTNCISSTESRYPSNKKSEWPCVISGALIALAGFVSPAAACSNLPNICEQHEQMHNWNMERAREAAQDYYEQQEEERQRRRDLAAEAAQLPDKTQTLLDSTLAMANIAKNTIEESARMSKDPRYSWVRNGKWEFFQDTHTKKPGEFCVAMFINVHGAVRVSGPGDDYQGAMLTFWGPNIPKPAAVRTIQVSLTQSDDGQTQTMNAFNYTDRSYKYEYGVIALAVPTADALLSNMQDKLGFRLDVSGETVLDIGWRSGFMARDKLSRCIGKRS</sequence>
<name>A0A6B8M7D3_9HYPH</name>
<gene>
    <name evidence="2" type="ORF">F7D14_08855</name>
</gene>
<keyword evidence="3" id="KW-1185">Reference proteome</keyword>
<evidence type="ECO:0000313" key="2">
    <source>
        <dbReference type="EMBL" id="QGM97559.1"/>
    </source>
</evidence>
<proteinExistence type="predicted"/>
<evidence type="ECO:0000256" key="1">
    <source>
        <dbReference type="SAM" id="Coils"/>
    </source>
</evidence>
<dbReference type="KEGG" id="mpar:F7D14_08855"/>
<protein>
    <submittedName>
        <fullName evidence="2">Uncharacterized protein</fullName>
    </submittedName>
</protein>
<accession>A0A6B8M7D3</accession>
<evidence type="ECO:0000313" key="3">
    <source>
        <dbReference type="Proteomes" id="UP000422569"/>
    </source>
</evidence>
<dbReference type="Proteomes" id="UP000422569">
    <property type="component" value="Chromosome"/>
</dbReference>
<dbReference type="RefSeq" id="WP_016920394.1">
    <property type="nucleotide sequence ID" value="NZ_CP044331.1"/>
</dbReference>
<dbReference type="AlphaFoldDB" id="A0A6B8M7D3"/>